<reference evidence="1 2" key="2">
    <citation type="journal article" date="2013" name="Genome Announc.">
        <title>Genome Sequence of Growth-Improving Paenibacillus mucilaginosus Strain KNP414.</title>
        <authorList>
            <person name="Lu J.J."/>
            <person name="Wang J.F."/>
            <person name="Hu X.F."/>
        </authorList>
    </citation>
    <scope>NUCLEOTIDE SEQUENCE [LARGE SCALE GENOMIC DNA]</scope>
    <source>
        <strain evidence="1 2">KNP414</strain>
    </source>
</reference>
<dbReference type="RefSeq" id="WP_013920261.1">
    <property type="nucleotide sequence ID" value="NC_015690.1"/>
</dbReference>
<protein>
    <submittedName>
        <fullName evidence="1">Uncharacterized protein</fullName>
    </submittedName>
</protein>
<name>F8F792_PAEMK</name>
<evidence type="ECO:0000313" key="1">
    <source>
        <dbReference type="EMBL" id="AEI45117.1"/>
    </source>
</evidence>
<sequence>METDNTLGVFRQGKESEEKLLVVSYKTHEDQVIRLELSGNAGKVEMLRLAQRYTEAGKLAEPWSRACCVLYGFAEAVYSVIVAC</sequence>
<dbReference type="PATRIC" id="fig|1036673.3.peg.6148"/>
<evidence type="ECO:0000313" key="2">
    <source>
        <dbReference type="Proteomes" id="UP000006620"/>
    </source>
</evidence>
<dbReference type="AlphaFoldDB" id="F8F792"/>
<dbReference type="KEGG" id="pms:KNP414_06596"/>
<reference evidence="2" key="1">
    <citation type="submission" date="2011-06" db="EMBL/GenBank/DDBJ databases">
        <title>Complete genome sequence of Paenibacillus mucilaginosus KNP414.</title>
        <authorList>
            <person name="Wang J."/>
            <person name="Hu S."/>
            <person name="Hu X."/>
            <person name="Zhang B."/>
            <person name="Dong D."/>
            <person name="Zhang S."/>
            <person name="Zhao K."/>
            <person name="Wu D."/>
        </authorList>
    </citation>
    <scope>NUCLEOTIDE SEQUENCE [LARGE SCALE GENOMIC DNA]</scope>
    <source>
        <strain evidence="2">KNP414</strain>
    </source>
</reference>
<gene>
    <name evidence="1" type="ordered locus">KNP414_06596</name>
</gene>
<dbReference type="HOGENOM" id="CLU_2524387_0_0_9"/>
<proteinExistence type="predicted"/>
<organism evidence="1 2">
    <name type="scientific">Paenibacillus mucilaginosus (strain KNP414)</name>
    <dbReference type="NCBI Taxonomy" id="1036673"/>
    <lineage>
        <taxon>Bacteria</taxon>
        <taxon>Bacillati</taxon>
        <taxon>Bacillota</taxon>
        <taxon>Bacilli</taxon>
        <taxon>Bacillales</taxon>
        <taxon>Paenibacillaceae</taxon>
        <taxon>Paenibacillus</taxon>
    </lineage>
</organism>
<dbReference type="Proteomes" id="UP000006620">
    <property type="component" value="Chromosome"/>
</dbReference>
<dbReference type="EMBL" id="CP002869">
    <property type="protein sequence ID" value="AEI45117.1"/>
    <property type="molecule type" value="Genomic_DNA"/>
</dbReference>
<accession>F8F792</accession>